<evidence type="ECO:0000313" key="2">
    <source>
        <dbReference type="Proteomes" id="UP001185737"/>
    </source>
</evidence>
<sequence>MQTTNDHNYPVLAEALEDGAFSLTGGMSMLGYQGGDIHDAPTVTLMRTTGSTIVQTDTAVDPPLVPIAREFGGQAGQMLAPLHYQGEFSGFIAVHGHGDPRNWSEDDQQHLRAAVAATEALLASASWFDRPLPAPVKHVMVVLSDPVEGRENEYNEWYSGQHLRETLQTPGWSAARRFVLAKDQLSEHLPKQKYLAVYELSTDDPADALAALRGRSDAITPSESISPDDVVAVFTPITDRIERT</sequence>
<dbReference type="Proteomes" id="UP001185737">
    <property type="component" value="Unassembled WGS sequence"/>
</dbReference>
<name>A0ABU4CSN9_RHOJO</name>
<comment type="caution">
    <text evidence="1">The sequence shown here is derived from an EMBL/GenBank/DDBJ whole genome shotgun (WGS) entry which is preliminary data.</text>
</comment>
<gene>
    <name evidence="1" type="ORF">R3Q59_38985</name>
</gene>
<proteinExistence type="predicted"/>
<dbReference type="InterPro" id="IPR029016">
    <property type="entry name" value="GAF-like_dom_sf"/>
</dbReference>
<protein>
    <submittedName>
        <fullName evidence="1">GAF domain-containing protein</fullName>
    </submittedName>
</protein>
<keyword evidence="2" id="KW-1185">Reference proteome</keyword>
<dbReference type="SUPFAM" id="SSF54909">
    <property type="entry name" value="Dimeric alpha+beta barrel"/>
    <property type="match status" value="1"/>
</dbReference>
<organism evidence="1 2">
    <name type="scientific">Rhodococcus jostii</name>
    <dbReference type="NCBI Taxonomy" id="132919"/>
    <lineage>
        <taxon>Bacteria</taxon>
        <taxon>Bacillati</taxon>
        <taxon>Actinomycetota</taxon>
        <taxon>Actinomycetes</taxon>
        <taxon>Mycobacteriales</taxon>
        <taxon>Nocardiaceae</taxon>
        <taxon>Rhodococcus</taxon>
    </lineage>
</organism>
<dbReference type="RefSeq" id="WP_317571507.1">
    <property type="nucleotide sequence ID" value="NZ_JAWLKA010000039.1"/>
</dbReference>
<accession>A0ABU4CSN9</accession>
<dbReference type="EMBL" id="JAWLKA010000039">
    <property type="protein sequence ID" value="MDV6286473.1"/>
    <property type="molecule type" value="Genomic_DNA"/>
</dbReference>
<dbReference type="SUPFAM" id="SSF55781">
    <property type="entry name" value="GAF domain-like"/>
    <property type="match status" value="1"/>
</dbReference>
<dbReference type="InterPro" id="IPR011008">
    <property type="entry name" value="Dimeric_a/b-barrel"/>
</dbReference>
<reference evidence="1 2" key="1">
    <citation type="submission" date="2023-10" db="EMBL/GenBank/DDBJ databases">
        <title>Development of a sustainable strategy for remediation of hydrocarbon-contaminated territories based on the waste exchange concept.</title>
        <authorList>
            <person name="Krivoruchko A."/>
        </authorList>
    </citation>
    <scope>NUCLEOTIDE SEQUENCE [LARGE SCALE GENOMIC DNA]</scope>
    <source>
        <strain evidence="1 2">IEGM 60</strain>
    </source>
</reference>
<evidence type="ECO:0000313" key="1">
    <source>
        <dbReference type="EMBL" id="MDV6286473.1"/>
    </source>
</evidence>
<dbReference type="Gene3D" id="3.30.450.40">
    <property type="match status" value="1"/>
</dbReference>